<dbReference type="GO" id="GO:0016758">
    <property type="term" value="F:hexosyltransferase activity"/>
    <property type="evidence" value="ECO:0007669"/>
    <property type="project" value="UniProtKB-ARBA"/>
</dbReference>
<dbReference type="Pfam" id="PF17189">
    <property type="entry name" value="Glyco_hydro_30C"/>
    <property type="match status" value="1"/>
</dbReference>
<dbReference type="EC" id="3.2.1.45" evidence="5 12"/>
<organism evidence="15 16">
    <name type="scientific">Halocaridina rubra</name>
    <name type="common">Hawaiian red shrimp</name>
    <dbReference type="NCBI Taxonomy" id="373956"/>
    <lineage>
        <taxon>Eukaryota</taxon>
        <taxon>Metazoa</taxon>
        <taxon>Ecdysozoa</taxon>
        <taxon>Arthropoda</taxon>
        <taxon>Crustacea</taxon>
        <taxon>Multicrustacea</taxon>
        <taxon>Malacostraca</taxon>
        <taxon>Eumalacostraca</taxon>
        <taxon>Eucarida</taxon>
        <taxon>Decapoda</taxon>
        <taxon>Pleocyemata</taxon>
        <taxon>Caridea</taxon>
        <taxon>Atyoidea</taxon>
        <taxon>Atyidae</taxon>
        <taxon>Halocaridina</taxon>
    </lineage>
</organism>
<evidence type="ECO:0000256" key="10">
    <source>
        <dbReference type="ARBA" id="ARBA00050474"/>
    </source>
</evidence>
<evidence type="ECO:0000256" key="2">
    <source>
        <dbReference type="ARBA" id="ARBA00004760"/>
    </source>
</evidence>
<evidence type="ECO:0000259" key="13">
    <source>
        <dbReference type="Pfam" id="PF02055"/>
    </source>
</evidence>
<dbReference type="GO" id="GO:0010605">
    <property type="term" value="P:negative regulation of macromolecule metabolic process"/>
    <property type="evidence" value="ECO:0007669"/>
    <property type="project" value="UniProtKB-ARBA"/>
</dbReference>
<evidence type="ECO:0000256" key="3">
    <source>
        <dbReference type="ARBA" id="ARBA00004991"/>
    </source>
</evidence>
<dbReference type="GO" id="GO:0051246">
    <property type="term" value="P:regulation of protein metabolic process"/>
    <property type="evidence" value="ECO:0007669"/>
    <property type="project" value="UniProtKB-ARBA"/>
</dbReference>
<evidence type="ECO:0000256" key="7">
    <source>
        <dbReference type="ARBA" id="ARBA00022801"/>
    </source>
</evidence>
<dbReference type="GO" id="GO:0005774">
    <property type="term" value="C:vacuolar membrane"/>
    <property type="evidence" value="ECO:0007669"/>
    <property type="project" value="UniProtKB-ARBA"/>
</dbReference>
<keyword evidence="9 12" id="KW-0443">Lipid metabolism</keyword>
<comment type="catalytic activity">
    <reaction evidence="11">
        <text>an N-acyl-1-beta-D-glucosyl-15-methylhexadecasphing-4-enine + H2O = an N-acyl-15-methylhexadecasphing-4-enine + D-glucose</text>
        <dbReference type="Rhea" id="RHEA:34755"/>
        <dbReference type="ChEBI" id="CHEBI:4167"/>
        <dbReference type="ChEBI" id="CHEBI:15377"/>
        <dbReference type="ChEBI" id="CHEBI:70815"/>
        <dbReference type="ChEBI" id="CHEBI:70846"/>
    </reaction>
    <physiologicalReaction direction="left-to-right" evidence="11">
        <dbReference type="Rhea" id="RHEA:34756"/>
    </physiologicalReaction>
</comment>
<keyword evidence="8 12" id="KW-0746">Sphingolipid metabolism</keyword>
<evidence type="ECO:0000256" key="1">
    <source>
        <dbReference type="ARBA" id="ARBA00001013"/>
    </source>
</evidence>
<dbReference type="GO" id="GO:0016241">
    <property type="term" value="P:regulation of macroautophagy"/>
    <property type="evidence" value="ECO:0007669"/>
    <property type="project" value="UniProtKB-ARBA"/>
</dbReference>
<feature type="domain" description="Glycosyl hydrolase family 30 beta sandwich" evidence="14">
    <location>
        <begin position="305"/>
        <end position="366"/>
    </location>
</feature>
<dbReference type="EMBL" id="JAXCGZ010000530">
    <property type="protein sequence ID" value="KAK7085855.1"/>
    <property type="molecule type" value="Genomic_DNA"/>
</dbReference>
<dbReference type="GO" id="GO:0004348">
    <property type="term" value="F:glucosylceramidase activity"/>
    <property type="evidence" value="ECO:0007669"/>
    <property type="project" value="UniProtKB-EC"/>
</dbReference>
<evidence type="ECO:0000313" key="16">
    <source>
        <dbReference type="Proteomes" id="UP001381693"/>
    </source>
</evidence>
<keyword evidence="16" id="KW-1185">Reference proteome</keyword>
<dbReference type="GO" id="GO:0042391">
    <property type="term" value="P:regulation of membrane potential"/>
    <property type="evidence" value="ECO:0007669"/>
    <property type="project" value="UniProtKB-ARBA"/>
</dbReference>
<dbReference type="FunFam" id="3.20.20.80:FF:000030">
    <property type="entry name" value="Lysosomal acid glucosylceramidase"/>
    <property type="match status" value="1"/>
</dbReference>
<dbReference type="PANTHER" id="PTHR11069:SF23">
    <property type="entry name" value="LYSOSOMAL ACID GLUCOSYLCERAMIDASE"/>
    <property type="match status" value="1"/>
</dbReference>
<reference evidence="15 16" key="1">
    <citation type="submission" date="2023-11" db="EMBL/GenBank/DDBJ databases">
        <title>Halocaridina rubra genome assembly.</title>
        <authorList>
            <person name="Smith C."/>
        </authorList>
    </citation>
    <scope>NUCLEOTIDE SEQUENCE [LARGE SCALE GENOMIC DNA]</scope>
    <source>
        <strain evidence="15">EP-1</strain>
        <tissue evidence="15">Whole</tissue>
    </source>
</reference>
<comment type="catalytic activity">
    <reaction evidence="1">
        <text>a beta-D-glucosyl-(1&lt;-&gt;1')-N-acylsphing-4-enine + H2O = an N-acylsphing-4-enine + D-glucose</text>
        <dbReference type="Rhea" id="RHEA:13269"/>
        <dbReference type="ChEBI" id="CHEBI:4167"/>
        <dbReference type="ChEBI" id="CHEBI:15377"/>
        <dbReference type="ChEBI" id="CHEBI:22801"/>
        <dbReference type="ChEBI" id="CHEBI:52639"/>
        <dbReference type="EC" id="3.2.1.45"/>
    </reaction>
    <physiologicalReaction direction="left-to-right" evidence="1">
        <dbReference type="Rhea" id="RHEA:13270"/>
    </physiologicalReaction>
</comment>
<gene>
    <name evidence="15" type="ORF">SK128_008436</name>
</gene>
<protein>
    <recommendedName>
        <fullName evidence="5 12">Glucosylceramidase</fullName>
        <ecNumber evidence="5 12">3.2.1.45</ecNumber>
    </recommendedName>
</protein>
<accession>A0AAN9AFL9</accession>
<sequence length="370" mass="41814">MGGCDFSWRPYTYADTEGDIDLNTFQLQPEDLDYKIPVIKRAIAMTEKGIKLYASPWSAPPWMKTNNDYSGFGQLLEEMYQPWANYFVKFLESYASQNISMWGLTAQNEPVDGYVPGFNFNCMGWTAEQQRKWIAENLGPALEASGFGDVILMIMDDQRYELPHWAEVVLNDSVAEQYVDGIALHWYGNPLSNPDRLNQTHDLFPTRFILGTEACAGFGGDLVEESVHLGSWERLESYAHDIIVDINHWVTGWTDWNLALDMQGGPNWANMSADSPIIVNAVSDEFYKNPMFYAMGHFSKFVKEGAVRLDLSSNDSHNLDATAFQNEDGSTVIVILNRAEAEYEVRIDVSVRGTMTLMVGPRSLQSAIFI</sequence>
<dbReference type="AlphaFoldDB" id="A0AAN9AFL9"/>
<dbReference type="GO" id="GO:0006066">
    <property type="term" value="P:alcohol metabolic process"/>
    <property type="evidence" value="ECO:0007669"/>
    <property type="project" value="UniProtKB-ARBA"/>
</dbReference>
<dbReference type="InterPro" id="IPR033453">
    <property type="entry name" value="Glyco_hydro_30_TIM-barrel"/>
</dbReference>
<dbReference type="InterPro" id="IPR017853">
    <property type="entry name" value="GH"/>
</dbReference>
<dbReference type="PRINTS" id="PR00843">
    <property type="entry name" value="GLHYDRLASE30"/>
</dbReference>
<dbReference type="Gene3D" id="3.20.20.80">
    <property type="entry name" value="Glycosidases"/>
    <property type="match status" value="1"/>
</dbReference>
<evidence type="ECO:0000256" key="4">
    <source>
        <dbReference type="ARBA" id="ARBA00005382"/>
    </source>
</evidence>
<evidence type="ECO:0000256" key="8">
    <source>
        <dbReference type="ARBA" id="ARBA00022919"/>
    </source>
</evidence>
<comment type="similarity">
    <text evidence="4 12">Belongs to the glycosyl hydrolase 30 family.</text>
</comment>
<dbReference type="PANTHER" id="PTHR11069">
    <property type="entry name" value="GLUCOSYLCERAMIDASE"/>
    <property type="match status" value="1"/>
</dbReference>
<dbReference type="InterPro" id="IPR001139">
    <property type="entry name" value="Glyco_hydro_30"/>
</dbReference>
<dbReference type="InterPro" id="IPR033452">
    <property type="entry name" value="GH30_C"/>
</dbReference>
<comment type="catalytic activity">
    <reaction evidence="10">
        <text>a beta-D-glucosylceramide + H2O = an N-acyl-sphingoid base + D-glucose</text>
        <dbReference type="Rhea" id="RHEA:81447"/>
        <dbReference type="ChEBI" id="CHEBI:4167"/>
        <dbReference type="ChEBI" id="CHEBI:15377"/>
        <dbReference type="ChEBI" id="CHEBI:83264"/>
        <dbReference type="ChEBI" id="CHEBI:83273"/>
    </reaction>
    <physiologicalReaction direction="left-to-right" evidence="10">
        <dbReference type="Rhea" id="RHEA:81448"/>
    </physiologicalReaction>
</comment>
<keyword evidence="12" id="KW-0326">Glycosidase</keyword>
<name>A0AAN9AFL9_HALRR</name>
<dbReference type="GO" id="GO:0005102">
    <property type="term" value="F:signaling receptor binding"/>
    <property type="evidence" value="ECO:0007669"/>
    <property type="project" value="UniProtKB-ARBA"/>
</dbReference>
<evidence type="ECO:0000259" key="14">
    <source>
        <dbReference type="Pfam" id="PF17189"/>
    </source>
</evidence>
<comment type="pathway">
    <text evidence="2">Lipid metabolism; sphingolipid metabolism.</text>
</comment>
<dbReference type="GO" id="GO:0030163">
    <property type="term" value="P:protein catabolic process"/>
    <property type="evidence" value="ECO:0007669"/>
    <property type="project" value="UniProtKB-ARBA"/>
</dbReference>
<dbReference type="GO" id="GO:0006680">
    <property type="term" value="P:glucosylceramide catabolic process"/>
    <property type="evidence" value="ECO:0007669"/>
    <property type="project" value="UniProtKB-ARBA"/>
</dbReference>
<evidence type="ECO:0000313" key="15">
    <source>
        <dbReference type="EMBL" id="KAK7085855.1"/>
    </source>
</evidence>
<evidence type="ECO:0000256" key="6">
    <source>
        <dbReference type="ARBA" id="ARBA00022729"/>
    </source>
</evidence>
<dbReference type="GO" id="GO:0006914">
    <property type="term" value="P:autophagy"/>
    <property type="evidence" value="ECO:0007669"/>
    <property type="project" value="UniProtKB-ARBA"/>
</dbReference>
<comment type="caution">
    <text evidence="15">The sequence shown here is derived from an EMBL/GenBank/DDBJ whole genome shotgun (WGS) entry which is preliminary data.</text>
</comment>
<evidence type="ECO:0000256" key="5">
    <source>
        <dbReference type="ARBA" id="ARBA00012658"/>
    </source>
</evidence>
<dbReference type="SUPFAM" id="SSF51011">
    <property type="entry name" value="Glycosyl hydrolase domain"/>
    <property type="match status" value="1"/>
</dbReference>
<dbReference type="GO" id="GO:0008202">
    <property type="term" value="P:steroid metabolic process"/>
    <property type="evidence" value="ECO:0007669"/>
    <property type="project" value="UniProtKB-ARBA"/>
</dbReference>
<keyword evidence="6" id="KW-0732">Signal</keyword>
<evidence type="ECO:0000256" key="12">
    <source>
        <dbReference type="RuleBase" id="RU361188"/>
    </source>
</evidence>
<evidence type="ECO:0000256" key="9">
    <source>
        <dbReference type="ARBA" id="ARBA00023098"/>
    </source>
</evidence>
<proteinExistence type="inferred from homology"/>
<dbReference type="GO" id="GO:0032006">
    <property type="term" value="P:regulation of TOR signaling"/>
    <property type="evidence" value="ECO:0007669"/>
    <property type="project" value="UniProtKB-ARBA"/>
</dbReference>
<dbReference type="SUPFAM" id="SSF51445">
    <property type="entry name" value="(Trans)glycosidases"/>
    <property type="match status" value="1"/>
</dbReference>
<dbReference type="GO" id="GO:0005764">
    <property type="term" value="C:lysosome"/>
    <property type="evidence" value="ECO:0007669"/>
    <property type="project" value="UniProtKB-ARBA"/>
</dbReference>
<dbReference type="GO" id="GO:0007040">
    <property type="term" value="P:lysosome organization"/>
    <property type="evidence" value="ECO:0007669"/>
    <property type="project" value="UniProtKB-ARBA"/>
</dbReference>
<dbReference type="Pfam" id="PF02055">
    <property type="entry name" value="Glyco_hydro_30"/>
    <property type="match status" value="1"/>
</dbReference>
<feature type="domain" description="Glycosyl hydrolase family 30 TIM-barrel" evidence="13">
    <location>
        <begin position="2"/>
        <end position="302"/>
    </location>
</feature>
<comment type="pathway">
    <text evidence="3">Sphingolipid metabolism.</text>
</comment>
<keyword evidence="7 12" id="KW-0378">Hydrolase</keyword>
<dbReference type="Proteomes" id="UP001381693">
    <property type="component" value="Unassembled WGS sequence"/>
</dbReference>
<evidence type="ECO:0000256" key="11">
    <source>
        <dbReference type="ARBA" id="ARBA00051345"/>
    </source>
</evidence>